<dbReference type="PANTHER" id="PTHR43167">
    <property type="entry name" value="PUTATIVE (AFU_ORTHOLOGUE AFUA_6G01830)-RELATED"/>
    <property type="match status" value="1"/>
</dbReference>
<sequence length="227" mass="23142">MTSAGGPPRATPAGPGAEVRAVAAAYADRFATETTAQLAARHRAASLGGRALVEPAVGATLAVLAAGVQARSVVSIGSAGGVSGLWLLQGMRPDGVLTALDGDPEQLRSARRAFSEAGIPSGRTRLIFGTPAEVLPRLSPGAYDLVTCCGPPTEYRPHLAGLLGLVRTGGALVCHGLLADGLIADRSARDPETVAWRDVTRTLREDDDLLTAVLPVGAGLLVASRRG</sequence>
<dbReference type="Proteomes" id="UP000470470">
    <property type="component" value="Unassembled WGS sequence"/>
</dbReference>
<reference evidence="4 5" key="1">
    <citation type="submission" date="2020-02" db="EMBL/GenBank/DDBJ databases">
        <title>The whole genome sequence of CPCC 205119.</title>
        <authorList>
            <person name="Jiang Z."/>
        </authorList>
    </citation>
    <scope>NUCLEOTIDE SEQUENCE [LARGE SCALE GENOMIC DNA]</scope>
    <source>
        <strain evidence="4 5">CPCC 205119</strain>
    </source>
</reference>
<evidence type="ECO:0000256" key="2">
    <source>
        <dbReference type="ARBA" id="ARBA00022679"/>
    </source>
</evidence>
<dbReference type="Pfam" id="PF01596">
    <property type="entry name" value="Methyltransf_3"/>
    <property type="match status" value="1"/>
</dbReference>
<comment type="caution">
    <text evidence="4">The sequence shown here is derived from an EMBL/GenBank/DDBJ whole genome shotgun (WGS) entry which is preliminary data.</text>
</comment>
<accession>A0A7K3WCH8</accession>
<dbReference type="AlphaFoldDB" id="A0A7K3WCH8"/>
<evidence type="ECO:0000256" key="1">
    <source>
        <dbReference type="ARBA" id="ARBA00022603"/>
    </source>
</evidence>
<dbReference type="CDD" id="cd02440">
    <property type="entry name" value="AdoMet_MTases"/>
    <property type="match status" value="1"/>
</dbReference>
<dbReference type="Gene3D" id="3.40.50.150">
    <property type="entry name" value="Vaccinia Virus protein VP39"/>
    <property type="match status" value="1"/>
</dbReference>
<keyword evidence="1 4" id="KW-0489">Methyltransferase</keyword>
<evidence type="ECO:0000313" key="4">
    <source>
        <dbReference type="EMBL" id="NEL54077.1"/>
    </source>
</evidence>
<protein>
    <submittedName>
        <fullName evidence="4">Methyltransferase</fullName>
    </submittedName>
</protein>
<dbReference type="RefSeq" id="WP_162392766.1">
    <property type="nucleotide sequence ID" value="NZ_JAABOZ010000002.1"/>
</dbReference>
<evidence type="ECO:0000313" key="5">
    <source>
        <dbReference type="Proteomes" id="UP000470470"/>
    </source>
</evidence>
<name>A0A7K3WCH8_9ACTN</name>
<dbReference type="PANTHER" id="PTHR43167:SF1">
    <property type="entry name" value="PUTATIVE (AFU_ORTHOLOGUE AFUA_6G01830)-RELATED"/>
    <property type="match status" value="1"/>
</dbReference>
<dbReference type="GO" id="GO:0008171">
    <property type="term" value="F:O-methyltransferase activity"/>
    <property type="evidence" value="ECO:0007669"/>
    <property type="project" value="InterPro"/>
</dbReference>
<keyword evidence="3" id="KW-0949">S-adenosyl-L-methionine</keyword>
<dbReference type="SUPFAM" id="SSF53335">
    <property type="entry name" value="S-adenosyl-L-methionine-dependent methyltransferases"/>
    <property type="match status" value="1"/>
</dbReference>
<dbReference type="PROSITE" id="PS51682">
    <property type="entry name" value="SAM_OMT_I"/>
    <property type="match status" value="1"/>
</dbReference>
<gene>
    <name evidence="4" type="ORF">G1H19_08710</name>
</gene>
<dbReference type="InterPro" id="IPR029063">
    <property type="entry name" value="SAM-dependent_MTases_sf"/>
</dbReference>
<dbReference type="EMBL" id="JAAGWK010000010">
    <property type="protein sequence ID" value="NEL54077.1"/>
    <property type="molecule type" value="Genomic_DNA"/>
</dbReference>
<keyword evidence="5" id="KW-1185">Reference proteome</keyword>
<keyword evidence="2 4" id="KW-0808">Transferase</keyword>
<dbReference type="GO" id="GO:0032259">
    <property type="term" value="P:methylation"/>
    <property type="evidence" value="ECO:0007669"/>
    <property type="project" value="UniProtKB-KW"/>
</dbReference>
<dbReference type="InterPro" id="IPR002935">
    <property type="entry name" value="SAM_O-MeTrfase"/>
</dbReference>
<proteinExistence type="predicted"/>
<evidence type="ECO:0000256" key="3">
    <source>
        <dbReference type="ARBA" id="ARBA00022691"/>
    </source>
</evidence>
<organism evidence="4 5">
    <name type="scientific">Goekera deserti</name>
    <dbReference type="NCBI Taxonomy" id="2497753"/>
    <lineage>
        <taxon>Bacteria</taxon>
        <taxon>Bacillati</taxon>
        <taxon>Actinomycetota</taxon>
        <taxon>Actinomycetes</taxon>
        <taxon>Geodermatophilales</taxon>
        <taxon>Geodermatophilaceae</taxon>
        <taxon>Goekera</taxon>
    </lineage>
</organism>